<keyword evidence="5" id="KW-1185">Reference proteome</keyword>
<organism evidence="4 5">
    <name type="scientific">Rariglobus hedericola</name>
    <dbReference type="NCBI Taxonomy" id="2597822"/>
    <lineage>
        <taxon>Bacteria</taxon>
        <taxon>Pseudomonadati</taxon>
        <taxon>Verrucomicrobiota</taxon>
        <taxon>Opitutia</taxon>
        <taxon>Opitutales</taxon>
        <taxon>Opitutaceae</taxon>
        <taxon>Rariglobus</taxon>
    </lineage>
</organism>
<evidence type="ECO:0000259" key="3">
    <source>
        <dbReference type="Pfam" id="PF03109"/>
    </source>
</evidence>
<dbReference type="CDD" id="cd05121">
    <property type="entry name" value="ABC1_ADCK3-like"/>
    <property type="match status" value="1"/>
</dbReference>
<dbReference type="EMBL" id="VMBG01000002">
    <property type="protein sequence ID" value="TSJ76972.1"/>
    <property type="molecule type" value="Genomic_DNA"/>
</dbReference>
<gene>
    <name evidence="4" type="ORF">FPL22_12720</name>
</gene>
<dbReference type="PANTHER" id="PTHR10566">
    <property type="entry name" value="CHAPERONE-ACTIVITY OF BC1 COMPLEX CABC1 -RELATED"/>
    <property type="match status" value="1"/>
</dbReference>
<dbReference type="InterPro" id="IPR050154">
    <property type="entry name" value="UbiB_kinase"/>
</dbReference>
<feature type="transmembrane region" description="Helical" evidence="2">
    <location>
        <begin position="522"/>
        <end position="540"/>
    </location>
</feature>
<dbReference type="RefSeq" id="WP_144230793.1">
    <property type="nucleotide sequence ID" value="NZ_CBCRVV010000006.1"/>
</dbReference>
<sequence length="545" mass="60222">MKPLTFLSNASRAKDIFAVLVKHGFANLVTQLDPQEGLWKRIIPQPSQRRTTWERIRLALEELGPTFVKAGQLMSMRPDALPHALIFELRKLQNSVTPLPFSEMSSVLIDDLEVTPAAAFLSFNETAIASASLAQVYFATLHDGREVAVKIQRPNLLKTVQADLDLLTWFAQQLHNRVDGLKPYDLPSVVAEVKENLLRELDFRHEARNQQYFNALNPHPDRVYAPFVVDELSGEHVLVMERISGVAVGTARLAPAEAKRIAANGAASLIHQVLIAGFFHADPHAGNVLVTPDGRLCFLDWGMAGNLTRRLRLALADLFIAAVQQDAERIVQIAADLGSPGGRADLRGMERDVTLALREDFNSAIGHVQLGRAMLKLLFIFGQNGINITRDYSLMAKAVLSIEEVARTLDPDFDLRAEARPILTQLQKDRTGPLAIMRESRTVLRSLLTGARELPAEIFRIIRRIEHDDLTIKFQHQGLEDLDDALKTSANRIALGFISGCLFIGSSLIVAAKGGANTSLSIAGYVIAMMLAAYVAYGIYKEGKY</sequence>
<dbReference type="Pfam" id="PF03109">
    <property type="entry name" value="ABC1"/>
    <property type="match status" value="1"/>
</dbReference>
<keyword evidence="2" id="KW-0812">Transmembrane</keyword>
<dbReference type="GO" id="GO:0016301">
    <property type="term" value="F:kinase activity"/>
    <property type="evidence" value="ECO:0007669"/>
    <property type="project" value="UniProtKB-KW"/>
</dbReference>
<dbReference type="InterPro" id="IPR004147">
    <property type="entry name" value="ABC1_dom"/>
</dbReference>
<proteinExistence type="inferred from homology"/>
<keyword evidence="2" id="KW-0472">Membrane</keyword>
<dbReference type="PANTHER" id="PTHR10566:SF113">
    <property type="entry name" value="PROTEIN ACTIVITY OF BC1 COMPLEX KINASE 7, CHLOROPLASTIC"/>
    <property type="match status" value="1"/>
</dbReference>
<feature type="domain" description="ABC1 atypical kinase-like" evidence="3">
    <location>
        <begin position="91"/>
        <end position="333"/>
    </location>
</feature>
<keyword evidence="2" id="KW-1133">Transmembrane helix</keyword>
<protein>
    <submittedName>
        <fullName evidence="4">AarF/ABC1/UbiB kinase family protein</fullName>
    </submittedName>
</protein>
<reference evidence="4 5" key="1">
    <citation type="submission" date="2019-07" db="EMBL/GenBank/DDBJ databases">
        <title>Description of 53C-WASEF.</title>
        <authorList>
            <person name="Pitt A."/>
            <person name="Hahn M.W."/>
        </authorList>
    </citation>
    <scope>NUCLEOTIDE SEQUENCE [LARGE SCALE GENOMIC DNA]</scope>
    <source>
        <strain evidence="4 5">53C-WASEF</strain>
    </source>
</reference>
<feature type="transmembrane region" description="Helical" evidence="2">
    <location>
        <begin position="493"/>
        <end position="516"/>
    </location>
</feature>
<dbReference type="InterPro" id="IPR011009">
    <property type="entry name" value="Kinase-like_dom_sf"/>
</dbReference>
<keyword evidence="4" id="KW-0418">Kinase</keyword>
<dbReference type="Proteomes" id="UP000315648">
    <property type="component" value="Unassembled WGS sequence"/>
</dbReference>
<name>A0A556QK31_9BACT</name>
<keyword evidence="4" id="KW-0808">Transferase</keyword>
<evidence type="ECO:0000313" key="5">
    <source>
        <dbReference type="Proteomes" id="UP000315648"/>
    </source>
</evidence>
<evidence type="ECO:0000256" key="1">
    <source>
        <dbReference type="ARBA" id="ARBA00009670"/>
    </source>
</evidence>
<comment type="caution">
    <text evidence="4">The sequence shown here is derived from an EMBL/GenBank/DDBJ whole genome shotgun (WGS) entry which is preliminary data.</text>
</comment>
<comment type="similarity">
    <text evidence="1">Belongs to the protein kinase superfamily. ADCK protein kinase family.</text>
</comment>
<accession>A0A556QK31</accession>
<dbReference type="SUPFAM" id="SSF56112">
    <property type="entry name" value="Protein kinase-like (PK-like)"/>
    <property type="match status" value="1"/>
</dbReference>
<dbReference type="OrthoDB" id="9795390at2"/>
<dbReference type="AlphaFoldDB" id="A0A556QK31"/>
<evidence type="ECO:0000256" key="2">
    <source>
        <dbReference type="SAM" id="Phobius"/>
    </source>
</evidence>
<evidence type="ECO:0000313" key="4">
    <source>
        <dbReference type="EMBL" id="TSJ76972.1"/>
    </source>
</evidence>